<feature type="domain" description="TonB-dependent receptor-like beta-barrel" evidence="15">
    <location>
        <begin position="274"/>
        <end position="685"/>
    </location>
</feature>
<protein>
    <submittedName>
        <fullName evidence="17">Outer membrane receptor protein involved in Fe transport</fullName>
    </submittedName>
</protein>
<feature type="domain" description="TonB-dependent receptor plug" evidence="16">
    <location>
        <begin position="98"/>
        <end position="202"/>
    </location>
</feature>
<feature type="signal peptide" evidence="14">
    <location>
        <begin position="1"/>
        <end position="30"/>
    </location>
</feature>
<dbReference type="InterPro" id="IPR039426">
    <property type="entry name" value="TonB-dep_rcpt-like"/>
</dbReference>
<keyword evidence="4" id="KW-0410">Iron transport</keyword>
<dbReference type="InterPro" id="IPR012910">
    <property type="entry name" value="Plug_dom"/>
</dbReference>
<dbReference type="InterPro" id="IPR000531">
    <property type="entry name" value="Beta-barrel_TonB"/>
</dbReference>
<evidence type="ECO:0000313" key="17">
    <source>
        <dbReference type="EMBL" id="TCV86186.1"/>
    </source>
</evidence>
<evidence type="ECO:0000256" key="7">
    <source>
        <dbReference type="ARBA" id="ARBA00023065"/>
    </source>
</evidence>
<evidence type="ECO:0000256" key="2">
    <source>
        <dbReference type="ARBA" id="ARBA00022448"/>
    </source>
</evidence>
<evidence type="ECO:0000313" key="18">
    <source>
        <dbReference type="Proteomes" id="UP000295649"/>
    </source>
</evidence>
<keyword evidence="5 11" id="KW-0812">Transmembrane</keyword>
<comment type="similarity">
    <text evidence="11 12">Belongs to the TonB-dependent receptor family.</text>
</comment>
<keyword evidence="7" id="KW-0406">Ion transport</keyword>
<sequence>MSLYNTIIKKKPLIISLEIILGLSCANLQAAPKTDVAEVVEQADQIEGNDKAAKSNTSKKAKSSAKQEKAEELETVEVEDFGRSRDLVGIAESASQGHVGQEQLKYRPISRPGEILETVPGLIASQHSGEGKANQYYLRGFNLDHGTDFLTQIDGVPVNLTTHAHGQGWTDTNFLIPELIKTVNYQKGNYYAENGDFSSAGAANIQYFDAMPDTLVKFTGGMFDYYRGLATGSRKLGDGNLLYAGEIVNNGGPWTVSNDFQKYNGVLRYSEEHGETGWNVTAMAYKADWNATDQIAKRAVTSGLIGRFDAIDPTDGGASERYSLTAEWHRNTNTSATKVMAYGLYSTLNLFSNFTYFLNDPVNGDQFNQPDQRWQTGFKASHTIYHKLAGAESESTFGLQVRNDNIDNGLYLTKARQRLSTVRQDSVWVTSASPYAENKTRWNDWFRTTLGVRFDGFRFNVTNSNIAANQGERYDGLVSPKLGMVFGPWADTEFYLNGGLGYHSNDGRGVNTRIDPSSGDSVKSAVPLARTYGSEIGARTTWIKGLQSTLAIWWLDIDSELLFSGDAGTTEPSRPSRRYGLEFANYYSPTDWLTLDADFSYSKSRFRGNDPAGNYIPGSIETVIATGATVHDFYGFFGGPRLRYFGPRSLIEDNSVRSKPTIMLSAMLGYEFNKTWTLQAEMFNLLNRTDSAIDYYYTSRLPGEDLAGVNDIHFHPVEPINFRMTLSAKF</sequence>
<keyword evidence="3 11" id="KW-1134">Transmembrane beta strand</keyword>
<keyword evidence="17" id="KW-0675">Receptor</keyword>
<evidence type="ECO:0000259" key="15">
    <source>
        <dbReference type="Pfam" id="PF00593"/>
    </source>
</evidence>
<evidence type="ECO:0000256" key="5">
    <source>
        <dbReference type="ARBA" id="ARBA00022692"/>
    </source>
</evidence>
<keyword evidence="8 12" id="KW-0798">TonB box</keyword>
<evidence type="ECO:0000256" key="11">
    <source>
        <dbReference type="PROSITE-ProRule" id="PRU01360"/>
    </source>
</evidence>
<evidence type="ECO:0000256" key="10">
    <source>
        <dbReference type="ARBA" id="ARBA00023237"/>
    </source>
</evidence>
<dbReference type="InterPro" id="IPR036942">
    <property type="entry name" value="Beta-barrel_TonB_sf"/>
</dbReference>
<organism evidence="17 18">
    <name type="scientific">Methylomonas methanica</name>
    <dbReference type="NCBI Taxonomy" id="421"/>
    <lineage>
        <taxon>Bacteria</taxon>
        <taxon>Pseudomonadati</taxon>
        <taxon>Pseudomonadota</taxon>
        <taxon>Gammaproteobacteria</taxon>
        <taxon>Methylococcales</taxon>
        <taxon>Methylococcaceae</taxon>
        <taxon>Methylomonas</taxon>
    </lineage>
</organism>
<comment type="subcellular location">
    <subcellularLocation>
        <location evidence="1 11">Cell outer membrane</location>
        <topology evidence="1 11">Multi-pass membrane protein</topology>
    </subcellularLocation>
</comment>
<dbReference type="EMBL" id="SMCN01000004">
    <property type="protein sequence ID" value="TCV86186.1"/>
    <property type="molecule type" value="Genomic_DNA"/>
</dbReference>
<proteinExistence type="inferred from homology"/>
<keyword evidence="6" id="KW-0408">Iron</keyword>
<dbReference type="Pfam" id="PF07715">
    <property type="entry name" value="Plug"/>
    <property type="match status" value="1"/>
</dbReference>
<dbReference type="Gene3D" id="2.40.170.20">
    <property type="entry name" value="TonB-dependent receptor, beta-barrel domain"/>
    <property type="match status" value="1"/>
</dbReference>
<gene>
    <name evidence="17" type="ORF">EDE11_104130</name>
</gene>
<accession>A0ABY2CQH1</accession>
<dbReference type="InterPro" id="IPR037066">
    <property type="entry name" value="Plug_dom_sf"/>
</dbReference>
<evidence type="ECO:0000256" key="8">
    <source>
        <dbReference type="ARBA" id="ARBA00023077"/>
    </source>
</evidence>
<dbReference type="Pfam" id="PF00593">
    <property type="entry name" value="TonB_dep_Rec_b-barrel"/>
    <property type="match status" value="1"/>
</dbReference>
<keyword evidence="10 11" id="KW-0998">Cell outer membrane</keyword>
<dbReference type="Proteomes" id="UP000295649">
    <property type="component" value="Unassembled WGS sequence"/>
</dbReference>
<dbReference type="PROSITE" id="PS52016">
    <property type="entry name" value="TONB_DEPENDENT_REC_3"/>
    <property type="match status" value="1"/>
</dbReference>
<dbReference type="RefSeq" id="WP_082769338.1">
    <property type="nucleotide sequence ID" value="NZ_LUUF01000056.1"/>
</dbReference>
<feature type="chain" id="PRO_5046485572" evidence="14">
    <location>
        <begin position="31"/>
        <end position="730"/>
    </location>
</feature>
<evidence type="ECO:0000256" key="13">
    <source>
        <dbReference type="SAM" id="MobiDB-lite"/>
    </source>
</evidence>
<evidence type="ECO:0000256" key="1">
    <source>
        <dbReference type="ARBA" id="ARBA00004571"/>
    </source>
</evidence>
<keyword evidence="18" id="KW-1185">Reference proteome</keyword>
<evidence type="ECO:0000256" key="12">
    <source>
        <dbReference type="RuleBase" id="RU003357"/>
    </source>
</evidence>
<dbReference type="SUPFAM" id="SSF56935">
    <property type="entry name" value="Porins"/>
    <property type="match status" value="1"/>
</dbReference>
<evidence type="ECO:0000256" key="4">
    <source>
        <dbReference type="ARBA" id="ARBA00022496"/>
    </source>
</evidence>
<evidence type="ECO:0000259" key="16">
    <source>
        <dbReference type="Pfam" id="PF07715"/>
    </source>
</evidence>
<evidence type="ECO:0000256" key="9">
    <source>
        <dbReference type="ARBA" id="ARBA00023136"/>
    </source>
</evidence>
<dbReference type="Gene3D" id="2.170.130.10">
    <property type="entry name" value="TonB-dependent receptor, plug domain"/>
    <property type="match status" value="1"/>
</dbReference>
<keyword evidence="14" id="KW-0732">Signal</keyword>
<comment type="caution">
    <text evidence="17">The sequence shown here is derived from an EMBL/GenBank/DDBJ whole genome shotgun (WGS) entry which is preliminary data.</text>
</comment>
<feature type="region of interest" description="Disordered" evidence="13">
    <location>
        <begin position="48"/>
        <end position="70"/>
    </location>
</feature>
<evidence type="ECO:0000256" key="14">
    <source>
        <dbReference type="SAM" id="SignalP"/>
    </source>
</evidence>
<dbReference type="PANTHER" id="PTHR32552">
    <property type="entry name" value="FERRICHROME IRON RECEPTOR-RELATED"/>
    <property type="match status" value="1"/>
</dbReference>
<keyword evidence="2 11" id="KW-0813">Transport</keyword>
<dbReference type="PANTHER" id="PTHR32552:SF81">
    <property type="entry name" value="TONB-DEPENDENT OUTER MEMBRANE RECEPTOR"/>
    <property type="match status" value="1"/>
</dbReference>
<name>A0ABY2CQH1_METMH</name>
<evidence type="ECO:0000256" key="3">
    <source>
        <dbReference type="ARBA" id="ARBA00022452"/>
    </source>
</evidence>
<keyword evidence="9 11" id="KW-0472">Membrane</keyword>
<evidence type="ECO:0000256" key="6">
    <source>
        <dbReference type="ARBA" id="ARBA00023004"/>
    </source>
</evidence>
<reference evidence="17 18" key="1">
    <citation type="submission" date="2019-03" db="EMBL/GenBank/DDBJ databases">
        <title>Systems level insights into methane cycling in arid and semi-arid ecosystems.</title>
        <authorList>
            <person name="Kalyuzhnaya M."/>
        </authorList>
    </citation>
    <scope>NUCLEOTIDE SEQUENCE [LARGE SCALE GENOMIC DNA]</scope>
    <source>
        <strain evidence="17 18">S-1</strain>
    </source>
</reference>